<gene>
    <name evidence="1" type="ORF">NCTC10124_00925</name>
</gene>
<proteinExistence type="predicted"/>
<dbReference type="AlphaFoldDB" id="A0A3B0PI99"/>
<reference evidence="2" key="1">
    <citation type="submission" date="2018-06" db="EMBL/GenBank/DDBJ databases">
        <authorList>
            <consortium name="Pathogen Informatics"/>
        </authorList>
    </citation>
    <scope>NUCLEOTIDE SEQUENCE [LARGE SCALE GENOMIC DNA]</scope>
    <source>
        <strain evidence="2">NCTC10124</strain>
    </source>
</reference>
<evidence type="ECO:0000313" key="2">
    <source>
        <dbReference type="Proteomes" id="UP000259328"/>
    </source>
</evidence>
<evidence type="ECO:0000313" key="1">
    <source>
        <dbReference type="EMBL" id="SYV93194.1"/>
    </source>
</evidence>
<dbReference type="Proteomes" id="UP000259328">
    <property type="component" value="Chromosome"/>
</dbReference>
<dbReference type="EMBL" id="LS991953">
    <property type="protein sequence ID" value="SYV93194.1"/>
    <property type="molecule type" value="Genomic_DNA"/>
</dbReference>
<sequence length="39" mass="4360">MSLKGINGIFFKSDSIALVLGEYTQVTYDKLLGQKHESK</sequence>
<protein>
    <submittedName>
        <fullName evidence="1">Uncharacterized protein</fullName>
    </submittedName>
</protein>
<organism evidence="1 2">
    <name type="scientific">Mycoplasmopsis synoviae</name>
    <name type="common">Mycoplasma synoviae</name>
    <dbReference type="NCBI Taxonomy" id="2109"/>
    <lineage>
        <taxon>Bacteria</taxon>
        <taxon>Bacillati</taxon>
        <taxon>Mycoplasmatota</taxon>
        <taxon>Mycoplasmoidales</taxon>
        <taxon>Metamycoplasmataceae</taxon>
        <taxon>Mycoplasmopsis</taxon>
    </lineage>
</organism>
<accession>A0A3B0PI99</accession>
<name>A0A3B0PI99_MYCSY</name>